<dbReference type="EMBL" id="RZGX01000013">
    <property type="protein sequence ID" value="RUR22072.1"/>
    <property type="molecule type" value="Genomic_DNA"/>
</dbReference>
<comment type="caution">
    <text evidence="5">The sequence shown here is derived from an EMBL/GenBank/DDBJ whole genome shotgun (WGS) entry which is preliminary data.</text>
</comment>
<keyword evidence="6" id="KW-1185">Reference proteome</keyword>
<dbReference type="SUPFAM" id="SSF53041">
    <property type="entry name" value="Resolvase-like"/>
    <property type="match status" value="1"/>
</dbReference>
<evidence type="ECO:0000313" key="6">
    <source>
        <dbReference type="Proteomes" id="UP000287374"/>
    </source>
</evidence>
<keyword evidence="3" id="KW-0233">DNA recombination</keyword>
<dbReference type="Gene3D" id="3.40.50.1390">
    <property type="entry name" value="Resolvase, N-terminal catalytic domain"/>
    <property type="match status" value="1"/>
</dbReference>
<accession>A0ABY0CGU1</accession>
<evidence type="ECO:0000256" key="2">
    <source>
        <dbReference type="ARBA" id="ARBA00023125"/>
    </source>
</evidence>
<dbReference type="InterPro" id="IPR009057">
    <property type="entry name" value="Homeodomain-like_sf"/>
</dbReference>
<dbReference type="PANTHER" id="PTHR30461">
    <property type="entry name" value="DNA-INVERTASE FROM LAMBDOID PROPHAGE"/>
    <property type="match status" value="1"/>
</dbReference>
<evidence type="ECO:0000256" key="3">
    <source>
        <dbReference type="ARBA" id="ARBA00023172"/>
    </source>
</evidence>
<keyword evidence="2" id="KW-0238">DNA-binding</keyword>
<dbReference type="CDD" id="cd03768">
    <property type="entry name" value="SR_ResInv"/>
    <property type="match status" value="1"/>
</dbReference>
<dbReference type="InterPro" id="IPR036162">
    <property type="entry name" value="Resolvase-like_N_sf"/>
</dbReference>
<comment type="similarity">
    <text evidence="1">Belongs to the site-specific recombinase resolvase family.</text>
</comment>
<dbReference type="PROSITE" id="PS51736">
    <property type="entry name" value="RECOMBINASES_3"/>
    <property type="match status" value="1"/>
</dbReference>
<dbReference type="SUPFAM" id="SSF46689">
    <property type="entry name" value="Homeodomain-like"/>
    <property type="match status" value="1"/>
</dbReference>
<reference evidence="5 6" key="1">
    <citation type="submission" date="2018-12" db="EMBL/GenBank/DDBJ databases">
        <title>Legionella sp,whole genome shotgun sequence.</title>
        <authorList>
            <person name="Wu H."/>
        </authorList>
    </citation>
    <scope>NUCLEOTIDE SEQUENCE [LARGE SCALE GENOMIC DNA]</scope>
    <source>
        <strain evidence="6">km489</strain>
    </source>
</reference>
<dbReference type="InterPro" id="IPR050639">
    <property type="entry name" value="SSR_resolvase"/>
</dbReference>
<dbReference type="Pfam" id="PF00239">
    <property type="entry name" value="Resolvase"/>
    <property type="match status" value="1"/>
</dbReference>
<dbReference type="InterPro" id="IPR006120">
    <property type="entry name" value="Resolvase_HTH_dom"/>
</dbReference>
<dbReference type="Proteomes" id="UP000287374">
    <property type="component" value="Unassembled WGS sequence"/>
</dbReference>
<evidence type="ECO:0000313" key="5">
    <source>
        <dbReference type="EMBL" id="RUR22072.1"/>
    </source>
</evidence>
<dbReference type="SMART" id="SM00857">
    <property type="entry name" value="Resolvase"/>
    <property type="match status" value="1"/>
</dbReference>
<evidence type="ECO:0000259" key="4">
    <source>
        <dbReference type="PROSITE" id="PS51736"/>
    </source>
</evidence>
<dbReference type="PANTHER" id="PTHR30461:SF2">
    <property type="entry name" value="SERINE RECOMBINASE PINE-RELATED"/>
    <property type="match status" value="1"/>
</dbReference>
<dbReference type="Gene3D" id="1.10.10.60">
    <property type="entry name" value="Homeodomain-like"/>
    <property type="match status" value="1"/>
</dbReference>
<name>A0ABY0CGU1_9GAMM</name>
<organism evidence="5 6">
    <name type="scientific">Legionella qingyii</name>
    <dbReference type="NCBI Taxonomy" id="2184757"/>
    <lineage>
        <taxon>Bacteria</taxon>
        <taxon>Pseudomonadati</taxon>
        <taxon>Pseudomonadota</taxon>
        <taxon>Gammaproteobacteria</taxon>
        <taxon>Legionellales</taxon>
        <taxon>Legionellaceae</taxon>
        <taxon>Legionella</taxon>
    </lineage>
</organism>
<sequence length="178" mass="20193">MQIEAMKKYANARNWHIESEITEIGSGSKDRPKRAELIHQAKRRQIDVIIVWKLDRWGRSVNDLFHTLHELNDLGVGFISLTEALDLTTATGRAMAGLLAIFAEFEREILRERVKAGIAHARSKGKAHGRPITAKKHTDKVVALFKTGMNQSEIARQLDIGRTSVRRILNENTLSKEF</sequence>
<protein>
    <submittedName>
        <fullName evidence="5">Resolvase</fullName>
    </submittedName>
</protein>
<gene>
    <name evidence="5" type="ORF">ELY20_10955</name>
</gene>
<proteinExistence type="inferred from homology"/>
<feature type="domain" description="Resolvase/invertase-type recombinase catalytic" evidence="4">
    <location>
        <begin position="1"/>
        <end position="125"/>
    </location>
</feature>
<dbReference type="InterPro" id="IPR006119">
    <property type="entry name" value="Resolv_N"/>
</dbReference>
<dbReference type="Pfam" id="PF02796">
    <property type="entry name" value="HTH_7"/>
    <property type="match status" value="1"/>
</dbReference>
<evidence type="ECO:0000256" key="1">
    <source>
        <dbReference type="ARBA" id="ARBA00009913"/>
    </source>
</evidence>